<evidence type="ECO:0000313" key="3">
    <source>
        <dbReference type="Proteomes" id="UP000003789"/>
    </source>
</evidence>
<protein>
    <submittedName>
        <fullName evidence="2">Uncharacterized protein</fullName>
    </submittedName>
</protein>
<sequence>MSTFLVVHNVKEKLVSENVKLVEKISFKFAGTAGGFFVGVGLSVVGYVPND</sequence>
<comment type="caution">
    <text evidence="2">The sequence shown here is derived from an EMBL/GenBank/DDBJ whole genome shotgun (WGS) entry which is preliminary data.</text>
</comment>
<evidence type="ECO:0000256" key="1">
    <source>
        <dbReference type="SAM" id="Phobius"/>
    </source>
</evidence>
<proteinExistence type="predicted"/>
<keyword evidence="1" id="KW-1133">Transmembrane helix</keyword>
<dbReference type="AlphaFoldDB" id="Q1ZAT1"/>
<keyword evidence="1" id="KW-0472">Membrane</keyword>
<feature type="transmembrane region" description="Helical" evidence="1">
    <location>
        <begin position="29"/>
        <end position="48"/>
    </location>
</feature>
<dbReference type="HOGENOM" id="CLU_3102031_0_0_6"/>
<gene>
    <name evidence="2" type="ORF">P3TCK_03521</name>
</gene>
<dbReference type="EMBL" id="AAPH01000001">
    <property type="protein sequence ID" value="EAS45411.1"/>
    <property type="molecule type" value="Genomic_DNA"/>
</dbReference>
<accession>Q1ZAT1</accession>
<evidence type="ECO:0000313" key="2">
    <source>
        <dbReference type="EMBL" id="EAS45411.1"/>
    </source>
</evidence>
<dbReference type="Proteomes" id="UP000003789">
    <property type="component" value="Unassembled WGS sequence"/>
</dbReference>
<dbReference type="RefSeq" id="WP_006228714.1">
    <property type="nucleotide sequence ID" value="NZ_CH724134.1"/>
</dbReference>
<name>Q1ZAT1_9GAMM</name>
<keyword evidence="1" id="KW-0812">Transmembrane</keyword>
<reference evidence="2 3" key="1">
    <citation type="submission" date="2006-03" db="EMBL/GenBank/DDBJ databases">
        <authorList>
            <person name="Bartlett D.H."/>
            <person name="Valle G."/>
            <person name="Lauro F.M."/>
            <person name="Vezzi A."/>
            <person name="Simonato F."/>
            <person name="Eloe E."/>
            <person name="Vitulo N."/>
            <person name="Stratton T.K."/>
            <person name="D'angelo M."/>
            <person name="Ferriera S."/>
            <person name="Johnson J."/>
            <person name="Kravitz S."/>
            <person name="Beeson K."/>
            <person name="Sutton G."/>
            <person name="Rogers Y."/>
            <person name="Friedman R."/>
            <person name="Frazier M."/>
            <person name="Venter J.C."/>
        </authorList>
    </citation>
    <scope>NUCLEOTIDE SEQUENCE [LARGE SCALE GENOMIC DNA]</scope>
    <source>
        <strain evidence="2 3">3TCK</strain>
    </source>
</reference>
<organism evidence="2 3">
    <name type="scientific">Photobacterium profundum 3TCK</name>
    <dbReference type="NCBI Taxonomy" id="314280"/>
    <lineage>
        <taxon>Bacteria</taxon>
        <taxon>Pseudomonadati</taxon>
        <taxon>Pseudomonadota</taxon>
        <taxon>Gammaproteobacteria</taxon>
        <taxon>Vibrionales</taxon>
        <taxon>Vibrionaceae</taxon>
        <taxon>Photobacterium</taxon>
    </lineage>
</organism>